<dbReference type="PANTHER" id="PTHR24276:SF98">
    <property type="entry name" value="FI18310P1-RELATED"/>
    <property type="match status" value="1"/>
</dbReference>
<dbReference type="InterPro" id="IPR009003">
    <property type="entry name" value="Peptidase_S1_PA"/>
</dbReference>
<protein>
    <recommendedName>
        <fullName evidence="3">Peptidase S1 domain-containing protein</fullName>
    </recommendedName>
</protein>
<keyword evidence="5" id="KW-1185">Reference proteome</keyword>
<proteinExistence type="inferred from homology"/>
<dbReference type="PRINTS" id="PR00722">
    <property type="entry name" value="CHYMOTRYPSIN"/>
</dbReference>
<evidence type="ECO:0000313" key="4">
    <source>
        <dbReference type="EMBL" id="OXM67225.1"/>
    </source>
</evidence>
<dbReference type="Gene3D" id="2.80.10.50">
    <property type="match status" value="3"/>
</dbReference>
<dbReference type="SUPFAM" id="SSF50494">
    <property type="entry name" value="Trypsin-like serine proteases"/>
    <property type="match status" value="1"/>
</dbReference>
<evidence type="ECO:0000256" key="1">
    <source>
        <dbReference type="ARBA" id="ARBA00007664"/>
    </source>
</evidence>
<dbReference type="Proteomes" id="UP000215199">
    <property type="component" value="Unassembled WGS sequence"/>
</dbReference>
<dbReference type="InterPro" id="IPR050430">
    <property type="entry name" value="Peptidase_S1"/>
</dbReference>
<dbReference type="PANTHER" id="PTHR24276">
    <property type="entry name" value="POLYSERASE-RELATED"/>
    <property type="match status" value="1"/>
</dbReference>
<dbReference type="SMART" id="SM00458">
    <property type="entry name" value="RICIN"/>
    <property type="match status" value="2"/>
</dbReference>
<dbReference type="PROSITE" id="PS50231">
    <property type="entry name" value="RICIN_B_LECTIN"/>
    <property type="match status" value="2"/>
</dbReference>
<accession>A0A229T7J5</accession>
<dbReference type="Gene3D" id="2.40.10.10">
    <property type="entry name" value="Trypsin-like serine proteases"/>
    <property type="match status" value="1"/>
</dbReference>
<dbReference type="InterPro" id="IPR000772">
    <property type="entry name" value="Ricin_B_lectin"/>
</dbReference>
<feature type="domain" description="Peptidase S1" evidence="3">
    <location>
        <begin position="42"/>
        <end position="247"/>
    </location>
</feature>
<dbReference type="GO" id="GO:0006508">
    <property type="term" value="P:proteolysis"/>
    <property type="evidence" value="ECO:0007669"/>
    <property type="project" value="InterPro"/>
</dbReference>
<dbReference type="InterPro" id="IPR043504">
    <property type="entry name" value="Peptidase_S1_PA_chymotrypsin"/>
</dbReference>
<dbReference type="InterPro" id="IPR001254">
    <property type="entry name" value="Trypsin_dom"/>
</dbReference>
<comment type="caution">
    <text evidence="4">The sequence shown here is derived from an EMBL/GenBank/DDBJ whole genome shotgun (WGS) entry which is preliminary data.</text>
</comment>
<evidence type="ECO:0000259" key="3">
    <source>
        <dbReference type="PROSITE" id="PS50240"/>
    </source>
</evidence>
<name>A0A229T7J5_9PSEU</name>
<dbReference type="InterPro" id="IPR001314">
    <property type="entry name" value="Peptidase_S1A"/>
</dbReference>
<evidence type="ECO:0000313" key="5">
    <source>
        <dbReference type="Proteomes" id="UP000215199"/>
    </source>
</evidence>
<dbReference type="InterPro" id="IPR035992">
    <property type="entry name" value="Ricin_B-like_lectins"/>
</dbReference>
<dbReference type="Pfam" id="PF00652">
    <property type="entry name" value="Ricin_B_lectin"/>
    <property type="match status" value="1"/>
</dbReference>
<dbReference type="PROSITE" id="PS50240">
    <property type="entry name" value="TRYPSIN_DOM"/>
    <property type="match status" value="1"/>
</dbReference>
<dbReference type="EMBL" id="NMUL01000014">
    <property type="protein sequence ID" value="OXM67225.1"/>
    <property type="molecule type" value="Genomic_DNA"/>
</dbReference>
<keyword evidence="2" id="KW-1015">Disulfide bond</keyword>
<comment type="similarity">
    <text evidence="1">Belongs to the peptidase S1 family.</text>
</comment>
<reference evidence="5" key="1">
    <citation type="submission" date="2017-07" db="EMBL/GenBank/DDBJ databases">
        <title>Comparative genome mining reveals phylogenetic distribution patterns of secondary metabolites in Amycolatopsis.</title>
        <authorList>
            <person name="Adamek M."/>
            <person name="Alanjary M."/>
            <person name="Sales-Ortells H."/>
            <person name="Goodfellow M."/>
            <person name="Bull A.T."/>
            <person name="Kalinowski J."/>
            <person name="Ziemert N."/>
        </authorList>
    </citation>
    <scope>NUCLEOTIDE SEQUENCE [LARGE SCALE GENOMIC DNA]</scope>
    <source>
        <strain evidence="5">H5</strain>
    </source>
</reference>
<evidence type="ECO:0000256" key="2">
    <source>
        <dbReference type="ARBA" id="ARBA00023157"/>
    </source>
</evidence>
<organism evidence="4 5">
    <name type="scientific">Amycolatopsis vastitatis</name>
    <dbReference type="NCBI Taxonomy" id="1905142"/>
    <lineage>
        <taxon>Bacteria</taxon>
        <taxon>Bacillati</taxon>
        <taxon>Actinomycetota</taxon>
        <taxon>Actinomycetes</taxon>
        <taxon>Pseudonocardiales</taxon>
        <taxon>Pseudonocardiaceae</taxon>
        <taxon>Amycolatopsis</taxon>
    </lineage>
</organism>
<dbReference type="SMART" id="SM00020">
    <property type="entry name" value="Tryp_SPc"/>
    <property type="match status" value="1"/>
</dbReference>
<sequence length="482" mass="48872">MSRDTPSGIVIDEGNRVLKQISGVLALVAAAGAVAAAPAAAITGGSQAADGTYSFVAKVNTAGRACTGALVAPQWVLTASTCFGDSAQAGPPPSPSTAAVGGRTVPITALVPRTDRNLVLARLDAPVFTVTPVALATGPVRTGEVLRLAGYGRTATEWVPDKLSTANFTVQSSTATTLAVTAVTGEATTCKGDAGGPALRETGGGTELVAINATSWQHGCLGETETRQGTVETRLDELTDWVRAQIPPYAIRNFNGLCTGAGARVTTVVCAPDAAGQRWTLPGDGTVRTADGLCLAVSGTAVGTTACAAAPEQQWRFPGDGTLRTAAGACADIGSNAAGTSLLVTSCVAGNQSQQWFLKGDGTLRNHNGLCADLSSNAEQTPITMVACGEGLVSQRWGLSGGTLTNTNRLCADLGSDAPGTRVVMVACQPGNVSQQWTTPGDGTLRNHNGLCADLGSNEPGTRVITAGCVAGNPSQQWRLDR</sequence>
<dbReference type="Pfam" id="PF00089">
    <property type="entry name" value="Trypsin"/>
    <property type="match status" value="1"/>
</dbReference>
<dbReference type="AlphaFoldDB" id="A0A229T7J5"/>
<dbReference type="SUPFAM" id="SSF50370">
    <property type="entry name" value="Ricin B-like lectins"/>
    <property type="match status" value="2"/>
</dbReference>
<gene>
    <name evidence="4" type="ORF">CF165_17450</name>
</gene>
<dbReference type="GO" id="GO:0004252">
    <property type="term" value="F:serine-type endopeptidase activity"/>
    <property type="evidence" value="ECO:0007669"/>
    <property type="project" value="InterPro"/>
</dbReference>